<feature type="domain" description="HPP transmembrane region" evidence="2">
    <location>
        <begin position="1"/>
        <end position="50"/>
    </location>
</feature>
<dbReference type="EMBL" id="CBXI010000013">
    <property type="protein sequence ID" value="CDL90881.1"/>
    <property type="molecule type" value="Genomic_DNA"/>
</dbReference>
<evidence type="ECO:0000256" key="1">
    <source>
        <dbReference type="SAM" id="Phobius"/>
    </source>
</evidence>
<protein>
    <recommendedName>
        <fullName evidence="2">HPP transmembrane region domain-containing protein</fullName>
    </recommendedName>
</protein>
<organism evidence="3 4">
    <name type="scientific">Clostridium tyrobutyricum DIVETGP</name>
    <dbReference type="NCBI Taxonomy" id="1408889"/>
    <lineage>
        <taxon>Bacteria</taxon>
        <taxon>Bacillati</taxon>
        <taxon>Bacillota</taxon>
        <taxon>Clostridia</taxon>
        <taxon>Eubacteriales</taxon>
        <taxon>Clostridiaceae</taxon>
        <taxon>Clostridium</taxon>
    </lineage>
</organism>
<keyword evidence="1" id="KW-1133">Transmembrane helix</keyword>
<gene>
    <name evidence="3" type="ORF">CTDIVETGP_0951</name>
</gene>
<keyword evidence="1" id="KW-0472">Membrane</keyword>
<accession>W6N401</accession>
<keyword evidence="1" id="KW-0812">Transmembrane</keyword>
<evidence type="ECO:0000259" key="2">
    <source>
        <dbReference type="Pfam" id="PF04982"/>
    </source>
</evidence>
<dbReference type="Proteomes" id="UP000019482">
    <property type="component" value="Unassembled WGS sequence"/>
</dbReference>
<dbReference type="AlphaFoldDB" id="W6N401"/>
<keyword evidence="4" id="KW-1185">Reference proteome</keyword>
<feature type="transmembrane region" description="Helical" evidence="1">
    <location>
        <begin position="25"/>
        <end position="46"/>
    </location>
</feature>
<dbReference type="Pfam" id="PF04982">
    <property type="entry name" value="TM_HPP"/>
    <property type="match status" value="1"/>
</dbReference>
<evidence type="ECO:0000313" key="4">
    <source>
        <dbReference type="Proteomes" id="UP000019482"/>
    </source>
</evidence>
<comment type="caution">
    <text evidence="3">The sequence shown here is derived from an EMBL/GenBank/DDBJ whole genome shotgun (WGS) entry which is preliminary data.</text>
</comment>
<sequence length="65" mass="7262">MLLTDTLHPPAGATTVLVMYTKAGWHFVLFSVIISTIIISIISIVYKRMHGFVKGGKKEFNVQKL</sequence>
<dbReference type="InterPro" id="IPR058581">
    <property type="entry name" value="TM_HPP"/>
</dbReference>
<name>W6N401_CLOTY</name>
<proteinExistence type="predicted"/>
<reference evidence="3 4" key="1">
    <citation type="journal article" date="2015" name="Genome Announc.">
        <title>Draft Genome Sequence of Clostridium tyrobutyricum Strain DIVETGP, Isolated from Cow's Milk for Grana Padano Production.</title>
        <authorList>
            <person name="Soggiu A."/>
            <person name="Piras C."/>
            <person name="Gaiarsa S."/>
            <person name="Sassera D."/>
            <person name="Roncada P."/>
            <person name="Bendixen E."/>
            <person name="Brasca M."/>
            <person name="Bonizzi L."/>
        </authorList>
    </citation>
    <scope>NUCLEOTIDE SEQUENCE [LARGE SCALE GENOMIC DNA]</scope>
    <source>
        <strain evidence="3 4">DIVETGP</strain>
    </source>
</reference>
<evidence type="ECO:0000313" key="3">
    <source>
        <dbReference type="EMBL" id="CDL90881.1"/>
    </source>
</evidence>